<feature type="domain" description="DUF2231" evidence="2">
    <location>
        <begin position="50"/>
        <end position="171"/>
    </location>
</feature>
<dbReference type="Pfam" id="PF09990">
    <property type="entry name" value="DUF2231"/>
    <property type="match status" value="1"/>
</dbReference>
<dbReference type="Proteomes" id="UP000636793">
    <property type="component" value="Unassembled WGS sequence"/>
</dbReference>
<protein>
    <submittedName>
        <fullName evidence="3">Membrane protein</fullName>
    </submittedName>
</protein>
<dbReference type="InterPro" id="IPR019251">
    <property type="entry name" value="DUF2231_TM"/>
</dbReference>
<reference evidence="3" key="1">
    <citation type="journal article" date="2014" name="Int. J. Syst. Evol. Microbiol.">
        <title>Complete genome sequence of Corynebacterium casei LMG S-19264T (=DSM 44701T), isolated from a smear-ripened cheese.</title>
        <authorList>
            <consortium name="US DOE Joint Genome Institute (JGI-PGF)"/>
            <person name="Walter F."/>
            <person name="Albersmeier A."/>
            <person name="Kalinowski J."/>
            <person name="Ruckert C."/>
        </authorList>
    </citation>
    <scope>NUCLEOTIDE SEQUENCE</scope>
    <source>
        <strain evidence="3">CGMCC 1.15085</strain>
    </source>
</reference>
<keyword evidence="4" id="KW-1185">Reference proteome</keyword>
<evidence type="ECO:0000313" key="4">
    <source>
        <dbReference type="Proteomes" id="UP000636793"/>
    </source>
</evidence>
<keyword evidence="1" id="KW-1133">Transmembrane helix</keyword>
<gene>
    <name evidence="3" type="ORF">GCM10011492_27470</name>
</gene>
<name>A0A916T9Q6_9MICO</name>
<dbReference type="RefSeq" id="WP_188837598.1">
    <property type="nucleotide sequence ID" value="NZ_BMHI01000004.1"/>
</dbReference>
<organism evidence="3 4">
    <name type="scientific">Flexivirga endophytica</name>
    <dbReference type="NCBI Taxonomy" id="1849103"/>
    <lineage>
        <taxon>Bacteria</taxon>
        <taxon>Bacillati</taxon>
        <taxon>Actinomycetota</taxon>
        <taxon>Actinomycetes</taxon>
        <taxon>Micrococcales</taxon>
        <taxon>Dermacoccaceae</taxon>
        <taxon>Flexivirga</taxon>
    </lineage>
</organism>
<evidence type="ECO:0000259" key="2">
    <source>
        <dbReference type="Pfam" id="PF09990"/>
    </source>
</evidence>
<proteinExistence type="predicted"/>
<sequence length="182" mass="19037">MSSANPLVRLTTQLEGDDSLDQLADNVAKISQVLVQSPSRRDLLQGKWLGHAVHPVMTMAPLGMWISAGVLDVFAGRHAAPAARKLIGAGLLCAWPTAVTGLAELANADRRQLRIGVVHILANTTGIALYLASYRARRRGRHGRGVATGLAGLACVGAGGYFGGHLASVRKMSSVNPAFPGV</sequence>
<feature type="transmembrane region" description="Helical" evidence="1">
    <location>
        <begin position="145"/>
        <end position="164"/>
    </location>
</feature>
<feature type="transmembrane region" description="Helical" evidence="1">
    <location>
        <begin position="52"/>
        <end position="74"/>
    </location>
</feature>
<evidence type="ECO:0000256" key="1">
    <source>
        <dbReference type="SAM" id="Phobius"/>
    </source>
</evidence>
<accession>A0A916T9Q6</accession>
<keyword evidence="1" id="KW-0812">Transmembrane</keyword>
<comment type="caution">
    <text evidence="3">The sequence shown here is derived from an EMBL/GenBank/DDBJ whole genome shotgun (WGS) entry which is preliminary data.</text>
</comment>
<dbReference type="AlphaFoldDB" id="A0A916T9Q6"/>
<feature type="transmembrane region" description="Helical" evidence="1">
    <location>
        <begin position="115"/>
        <end position="133"/>
    </location>
</feature>
<reference evidence="3" key="2">
    <citation type="submission" date="2020-09" db="EMBL/GenBank/DDBJ databases">
        <authorList>
            <person name="Sun Q."/>
            <person name="Zhou Y."/>
        </authorList>
    </citation>
    <scope>NUCLEOTIDE SEQUENCE</scope>
    <source>
        <strain evidence="3">CGMCC 1.15085</strain>
    </source>
</reference>
<keyword evidence="1" id="KW-0472">Membrane</keyword>
<feature type="transmembrane region" description="Helical" evidence="1">
    <location>
        <begin position="86"/>
        <end position="103"/>
    </location>
</feature>
<evidence type="ECO:0000313" key="3">
    <source>
        <dbReference type="EMBL" id="GGB35296.1"/>
    </source>
</evidence>
<dbReference type="EMBL" id="BMHI01000004">
    <property type="protein sequence ID" value="GGB35296.1"/>
    <property type="molecule type" value="Genomic_DNA"/>
</dbReference>